<dbReference type="Proteomes" id="UP000887580">
    <property type="component" value="Unplaced"/>
</dbReference>
<protein>
    <submittedName>
        <fullName evidence="2">Dol-P-Glc:Glc(2)Man(9)GlcNAc(2)-PP-Dol alpha-1,2-glucosyltransferase</fullName>
    </submittedName>
</protein>
<proteinExistence type="predicted"/>
<dbReference type="WBParaSite" id="PS1159_v2.g1204.t1">
    <property type="protein sequence ID" value="PS1159_v2.g1204.t1"/>
    <property type="gene ID" value="PS1159_v2.g1204"/>
</dbReference>
<evidence type="ECO:0000313" key="2">
    <source>
        <dbReference type="WBParaSite" id="PS1159_v2.g1204.t1"/>
    </source>
</evidence>
<evidence type="ECO:0000313" key="1">
    <source>
        <dbReference type="Proteomes" id="UP000887580"/>
    </source>
</evidence>
<organism evidence="1 2">
    <name type="scientific">Panagrolaimus sp. PS1159</name>
    <dbReference type="NCBI Taxonomy" id="55785"/>
    <lineage>
        <taxon>Eukaryota</taxon>
        <taxon>Metazoa</taxon>
        <taxon>Ecdysozoa</taxon>
        <taxon>Nematoda</taxon>
        <taxon>Chromadorea</taxon>
        <taxon>Rhabditida</taxon>
        <taxon>Tylenchina</taxon>
        <taxon>Panagrolaimomorpha</taxon>
        <taxon>Panagrolaimoidea</taxon>
        <taxon>Panagrolaimidae</taxon>
        <taxon>Panagrolaimus</taxon>
    </lineage>
</organism>
<reference evidence="2" key="1">
    <citation type="submission" date="2022-11" db="UniProtKB">
        <authorList>
            <consortium name="WormBaseParasite"/>
        </authorList>
    </citation>
    <scope>IDENTIFICATION</scope>
</reference>
<sequence>MSGKTVYPIAILLGFIHAVLVKYTYLKVPKPYMDEIFHIDQARAYCNGDYRYWNPMITTPPALYLLTPQFLCFGQERYINSFISPLLFIGLYKLRRRFCYFTNQTSSVLTALSLSLLPVLFDTSVLYYTDMLSTTAITWGFAITNPHISVIFFAISCLTRQTNIVWAGLYVICKLWKGFDKKHPFKSTWNICWNHRAFVILLQCFLIFILLNKGIVLGDKTAHQPVTHFPQLLYMSAFLIFSAAPLFIFNLRQALLNSLRYWYIIPMVIAFSYMSIKCCTMAHPYLLADNRHFTFYLWRRWFMRFEWAAMTTIPIYVISFIFALPYLIDCHGFVITVFGIFATSAVLIPAQLLEFRYFIIPYLLWRISVAETRKFVLLLEILFHLFVSAVALLLFYEKPFRWAHDSADLQRFMW</sequence>
<accession>A0AC35F0X0</accession>
<name>A0AC35F0X0_9BILA</name>